<keyword evidence="2" id="KW-1185">Reference proteome</keyword>
<dbReference type="GeneID" id="36540061"/>
<proteinExistence type="predicted"/>
<evidence type="ECO:0000313" key="2">
    <source>
        <dbReference type="Proteomes" id="UP000234254"/>
    </source>
</evidence>
<dbReference type="AlphaFoldDB" id="A0A2I1D8R4"/>
<evidence type="ECO:0000313" key="1">
    <source>
        <dbReference type="EMBL" id="PKY06271.1"/>
    </source>
</evidence>
<dbReference type="RefSeq" id="XP_024694865.1">
    <property type="nucleotide sequence ID" value="XM_024832540.1"/>
</dbReference>
<accession>A0A2I1D8R4</accession>
<name>A0A2I1D8R4_ASPC2</name>
<protein>
    <submittedName>
        <fullName evidence="1">Uncharacterized protein</fullName>
    </submittedName>
</protein>
<dbReference type="EMBL" id="MSFM01000003">
    <property type="protein sequence ID" value="PKY06271.1"/>
    <property type="molecule type" value="Genomic_DNA"/>
</dbReference>
<dbReference type="VEuPathDB" id="FungiDB:P168DRAFT_107499"/>
<sequence>MEVKPAKSPTFSLHSPLLFSLSLSLSLSLSSFFSFFFPFSPSTHSRSVSSPSTRSLVYPLFFLRHFSSPILNSLPHPPFLPQPGAASASSPCLSYLSYISARGPFVIVDAIQELSPCLKLIITLYDPPFILHRVCLRLLHPRCLVLDVVPARLQPRHLTPPPLSLSQARSFSSRQSYPLSTHPDLWVSLDFIVTTLALARG</sequence>
<dbReference type="Proteomes" id="UP000234254">
    <property type="component" value="Unassembled WGS sequence"/>
</dbReference>
<comment type="caution">
    <text evidence="1">The sequence shown here is derived from an EMBL/GenBank/DDBJ whole genome shotgun (WGS) entry which is preliminary data.</text>
</comment>
<gene>
    <name evidence="1" type="ORF">P168DRAFT_107499</name>
</gene>
<organism evidence="1 2">
    <name type="scientific">Aspergillus campestris (strain IBT 28561)</name>
    <dbReference type="NCBI Taxonomy" id="1392248"/>
    <lineage>
        <taxon>Eukaryota</taxon>
        <taxon>Fungi</taxon>
        <taxon>Dikarya</taxon>
        <taxon>Ascomycota</taxon>
        <taxon>Pezizomycotina</taxon>
        <taxon>Eurotiomycetes</taxon>
        <taxon>Eurotiomycetidae</taxon>
        <taxon>Eurotiales</taxon>
        <taxon>Aspergillaceae</taxon>
        <taxon>Aspergillus</taxon>
        <taxon>Aspergillus subgen. Circumdati</taxon>
    </lineage>
</organism>
<reference evidence="1" key="1">
    <citation type="submission" date="2016-12" db="EMBL/GenBank/DDBJ databases">
        <title>The genomes of Aspergillus section Nigri reveals drivers in fungal speciation.</title>
        <authorList>
            <consortium name="DOE Joint Genome Institute"/>
            <person name="Vesth T.C."/>
            <person name="Nybo J."/>
            <person name="Theobald S."/>
            <person name="Brandl J."/>
            <person name="Frisvad J.C."/>
            <person name="Nielsen K.F."/>
            <person name="Lyhne E.K."/>
            <person name="Kogle M.E."/>
            <person name="Kuo A."/>
            <person name="Riley R."/>
            <person name="Clum A."/>
            <person name="Nolan M."/>
            <person name="Lipzen A."/>
            <person name="Salamov A."/>
            <person name="Henrissat B."/>
            <person name="Wiebenga A."/>
            <person name="De vries R.P."/>
            <person name="Grigoriev I.V."/>
            <person name="Mortensen U.H."/>
            <person name="Andersen M.R."/>
            <person name="Baker S.E."/>
        </authorList>
    </citation>
    <scope>NUCLEOTIDE SEQUENCE</scope>
    <source>
        <strain evidence="1">IBT 28561</strain>
    </source>
</reference>